<accession>A0A1C1CIQ6</accession>
<dbReference type="Proteomes" id="UP000094526">
    <property type="component" value="Unassembled WGS sequence"/>
</dbReference>
<organism evidence="2 3">
    <name type="scientific">Cladophialophora carrionii</name>
    <dbReference type="NCBI Taxonomy" id="86049"/>
    <lineage>
        <taxon>Eukaryota</taxon>
        <taxon>Fungi</taxon>
        <taxon>Dikarya</taxon>
        <taxon>Ascomycota</taxon>
        <taxon>Pezizomycotina</taxon>
        <taxon>Eurotiomycetes</taxon>
        <taxon>Chaetothyriomycetidae</taxon>
        <taxon>Chaetothyriales</taxon>
        <taxon>Herpotrichiellaceae</taxon>
        <taxon>Cladophialophora</taxon>
    </lineage>
</organism>
<feature type="region of interest" description="Disordered" evidence="1">
    <location>
        <begin position="116"/>
        <end position="140"/>
    </location>
</feature>
<keyword evidence="3" id="KW-1185">Reference proteome</keyword>
<evidence type="ECO:0000256" key="1">
    <source>
        <dbReference type="SAM" id="MobiDB-lite"/>
    </source>
</evidence>
<sequence length="252" mass="26746">MAVLVQIQPRDLVDNAASTIDSQARAAQQFQPSLSNLHSVPSLGHIPAVLKFSPSTQRTSHPLIPGRGGAVLRSKPPKAPVFGVLGAASLHVREGDATALVDSSNLAQTTASQDDLFDLATPPDDEIPSAASNNQPPRRSRLTVLTLSAIRPATQSVQGLLSLPSDEPHPPLQSPSLVLHTESRITTHNPFSPVRASLTPLSSLSTLWANDFSKALCLQFLAPLSPLPSENARVQIARPQLRVGLELLSLHG</sequence>
<gene>
    <name evidence="2" type="ORF">CLCR_04331</name>
</gene>
<evidence type="ECO:0000313" key="3">
    <source>
        <dbReference type="Proteomes" id="UP000094526"/>
    </source>
</evidence>
<dbReference type="AlphaFoldDB" id="A0A1C1CIQ6"/>
<proteinExistence type="predicted"/>
<evidence type="ECO:0000313" key="2">
    <source>
        <dbReference type="EMBL" id="OCT48347.1"/>
    </source>
</evidence>
<name>A0A1C1CIQ6_9EURO</name>
<dbReference type="VEuPathDB" id="FungiDB:CLCR_04331"/>
<comment type="caution">
    <text evidence="2">The sequence shown here is derived from an EMBL/GenBank/DDBJ whole genome shotgun (WGS) entry which is preliminary data.</text>
</comment>
<dbReference type="EMBL" id="LGRB01000012">
    <property type="protein sequence ID" value="OCT48347.1"/>
    <property type="molecule type" value="Genomic_DNA"/>
</dbReference>
<protein>
    <submittedName>
        <fullName evidence="2">Uncharacterized protein</fullName>
    </submittedName>
</protein>
<reference evidence="3" key="1">
    <citation type="submission" date="2015-07" db="EMBL/GenBank/DDBJ databases">
        <authorList>
            <person name="Teixeira M.M."/>
            <person name="Souza R.C."/>
            <person name="Almeida L.G."/>
            <person name="Vicente V.A."/>
            <person name="de Hoog S."/>
            <person name="Bocca A.L."/>
            <person name="de Almeida S.R."/>
            <person name="Vasconcelos A.T."/>
            <person name="Felipe M.S."/>
        </authorList>
    </citation>
    <scope>NUCLEOTIDE SEQUENCE [LARGE SCALE GENOMIC DNA]</scope>
    <source>
        <strain evidence="3">KSF</strain>
    </source>
</reference>